<dbReference type="InterPro" id="IPR013424">
    <property type="entry name" value="Ice-binding_C"/>
</dbReference>
<feature type="signal peptide" evidence="1">
    <location>
        <begin position="1"/>
        <end position="20"/>
    </location>
</feature>
<feature type="domain" description="Ice-binding protein C-terminal" evidence="2">
    <location>
        <begin position="204"/>
        <end position="229"/>
    </location>
</feature>
<evidence type="ECO:0000256" key="1">
    <source>
        <dbReference type="SAM" id="SignalP"/>
    </source>
</evidence>
<dbReference type="Pfam" id="PF07589">
    <property type="entry name" value="PEP-CTERM"/>
    <property type="match status" value="1"/>
</dbReference>
<keyword evidence="4" id="KW-1185">Reference proteome</keyword>
<comment type="caution">
    <text evidence="3">The sequence shown here is derived from an EMBL/GenBank/DDBJ whole genome shotgun (WGS) entry which is preliminary data.</text>
</comment>
<keyword evidence="1" id="KW-0732">Signal</keyword>
<evidence type="ECO:0000313" key="3">
    <source>
        <dbReference type="EMBL" id="MFG6412751.1"/>
    </source>
</evidence>
<accession>A0ABW7EH22</accession>
<feature type="chain" id="PRO_5046755735" evidence="1">
    <location>
        <begin position="21"/>
        <end position="233"/>
    </location>
</feature>
<dbReference type="NCBIfam" id="TIGR02595">
    <property type="entry name" value="PEP_CTERM"/>
    <property type="match status" value="1"/>
</dbReference>
<reference evidence="3 4" key="1">
    <citation type="submission" date="2024-09" db="EMBL/GenBank/DDBJ databases">
        <title>Novel species of the genus Pelomonas and Roseateles isolated from streams.</title>
        <authorList>
            <person name="Lu H."/>
        </authorList>
    </citation>
    <scope>NUCLEOTIDE SEQUENCE [LARGE SCALE GENOMIC DNA]</scope>
    <source>
        <strain evidence="3 4">DC23W</strain>
    </source>
</reference>
<protein>
    <submittedName>
        <fullName evidence="3">PEP-CTERM sorting domain-containing protein</fullName>
    </submittedName>
</protein>
<dbReference type="RefSeq" id="WP_394468848.1">
    <property type="nucleotide sequence ID" value="NZ_JBIGHY010000001.1"/>
</dbReference>
<evidence type="ECO:0000313" key="4">
    <source>
        <dbReference type="Proteomes" id="UP001606300"/>
    </source>
</evidence>
<proteinExistence type="predicted"/>
<dbReference type="EMBL" id="JBIGHY010000001">
    <property type="protein sequence ID" value="MFG6412751.1"/>
    <property type="molecule type" value="Genomic_DNA"/>
</dbReference>
<dbReference type="Proteomes" id="UP001606300">
    <property type="component" value="Unassembled WGS sequence"/>
</dbReference>
<gene>
    <name evidence="3" type="ORF">ACG02S_02450</name>
</gene>
<name>A0ABW7EH22_9BURK</name>
<organism evidence="3 4">
    <name type="scientific">Pelomonas dachongensis</name>
    <dbReference type="NCBI Taxonomy" id="3299029"/>
    <lineage>
        <taxon>Bacteria</taxon>
        <taxon>Pseudomonadati</taxon>
        <taxon>Pseudomonadota</taxon>
        <taxon>Betaproteobacteria</taxon>
        <taxon>Burkholderiales</taxon>
        <taxon>Sphaerotilaceae</taxon>
        <taxon>Roseateles</taxon>
    </lineage>
</organism>
<evidence type="ECO:0000259" key="2">
    <source>
        <dbReference type="Pfam" id="PF07589"/>
    </source>
</evidence>
<sequence>MRIRSWIAAAALALTAPAWALPVTKVEWVQRTGTTNGTDAVEIWLRLTTHADASPLFLDGSTTSFDAKDFETLSNRGFARIDRIYNSGATSFGRGDNFCPPPPARGCSDAASPWRFQFNRGADSFFAAQAEHLAAGQSRDYLFATFTPKNGAVAPGIYSLGNAELSLGVDGVDVDGNRLAFSLRLGATCGEGAADCAFSRTVTAVPEPATAALMGLGLLGMVMARNWRRQRPG</sequence>